<evidence type="ECO:0000313" key="1">
    <source>
        <dbReference type="EMBL" id="PFH50205.1"/>
    </source>
</evidence>
<name>A0A2A9NGS4_9AGAR</name>
<sequence>MPTLGRDGQEVMSVELEMVPKLEVISWVDESLGMCCSEMVVKRLGSDTGSCLHQSEMNPREKWTTLSDDQRQAFKTAYNSRSLTNRLCLWTYRYHDNFWCKPSENASYTWWRVWYRRRLSWSHSRQSYRQEYRNGCKEINSCHNYPALAASSGR</sequence>
<gene>
    <name evidence="1" type="ORF">AMATHDRAFT_61543</name>
</gene>
<dbReference type="Proteomes" id="UP000242287">
    <property type="component" value="Unassembled WGS sequence"/>
</dbReference>
<dbReference type="AlphaFoldDB" id="A0A2A9NGS4"/>
<evidence type="ECO:0000313" key="2">
    <source>
        <dbReference type="Proteomes" id="UP000242287"/>
    </source>
</evidence>
<proteinExistence type="predicted"/>
<accession>A0A2A9NGS4</accession>
<dbReference type="EMBL" id="KZ302009">
    <property type="protein sequence ID" value="PFH50205.1"/>
    <property type="molecule type" value="Genomic_DNA"/>
</dbReference>
<keyword evidence="2" id="KW-1185">Reference proteome</keyword>
<organism evidence="1 2">
    <name type="scientific">Amanita thiersii Skay4041</name>
    <dbReference type="NCBI Taxonomy" id="703135"/>
    <lineage>
        <taxon>Eukaryota</taxon>
        <taxon>Fungi</taxon>
        <taxon>Dikarya</taxon>
        <taxon>Basidiomycota</taxon>
        <taxon>Agaricomycotina</taxon>
        <taxon>Agaricomycetes</taxon>
        <taxon>Agaricomycetidae</taxon>
        <taxon>Agaricales</taxon>
        <taxon>Pluteineae</taxon>
        <taxon>Amanitaceae</taxon>
        <taxon>Amanita</taxon>
    </lineage>
</organism>
<reference evidence="1 2" key="1">
    <citation type="submission" date="2014-02" db="EMBL/GenBank/DDBJ databases">
        <title>Transposable element dynamics among asymbiotic and ectomycorrhizal Amanita fungi.</title>
        <authorList>
            <consortium name="DOE Joint Genome Institute"/>
            <person name="Hess J."/>
            <person name="Skrede I."/>
            <person name="Wolfe B."/>
            <person name="LaButti K."/>
            <person name="Ohm R.A."/>
            <person name="Grigoriev I.V."/>
            <person name="Pringle A."/>
        </authorList>
    </citation>
    <scope>NUCLEOTIDE SEQUENCE [LARGE SCALE GENOMIC DNA]</scope>
    <source>
        <strain evidence="1 2">SKay4041</strain>
    </source>
</reference>
<protein>
    <submittedName>
        <fullName evidence="1">Uncharacterized protein</fullName>
    </submittedName>
</protein>